<comment type="pathway">
    <text evidence="2 13">tRNA modification; tRNA-queuosine biosynthesis.</text>
</comment>
<dbReference type="PANTHER" id="PTHR30307">
    <property type="entry name" value="S-ADENOSYLMETHIONINE:TRNA RIBOSYLTRANSFERASE-ISOMERASE"/>
    <property type="match status" value="1"/>
</dbReference>
<evidence type="ECO:0000256" key="12">
    <source>
        <dbReference type="ARBA" id="ARBA00076160"/>
    </source>
</evidence>
<organism evidence="14 15">
    <name type="scientific">Thioalkalivibrio halophilus</name>
    <dbReference type="NCBI Taxonomy" id="252474"/>
    <lineage>
        <taxon>Bacteria</taxon>
        <taxon>Pseudomonadati</taxon>
        <taxon>Pseudomonadota</taxon>
        <taxon>Gammaproteobacteria</taxon>
        <taxon>Chromatiales</taxon>
        <taxon>Ectothiorhodospiraceae</taxon>
        <taxon>Thioalkalivibrio</taxon>
    </lineage>
</organism>
<comment type="caution">
    <text evidence="14">The sequence shown here is derived from an EMBL/GenBank/DDBJ whole genome shotgun (WGS) entry which is preliminary data.</text>
</comment>
<reference evidence="14 15" key="1">
    <citation type="submission" date="2017-02" db="EMBL/GenBank/DDBJ databases">
        <title>Genomic diversity within the haloalkaliphilic genus Thioalkalivibrio.</title>
        <authorList>
            <person name="Ahn A.-C."/>
            <person name="Meier-Kolthoff J."/>
            <person name="Overmars L."/>
            <person name="Richter M."/>
            <person name="Woyke T."/>
            <person name="Sorokin D.Y."/>
            <person name="Muyzer G."/>
        </authorList>
    </citation>
    <scope>NUCLEOTIDE SEQUENCE [LARGE SCALE GENOMIC DNA]</scope>
    <source>
        <strain evidence="14 15">HL17</strain>
    </source>
</reference>
<evidence type="ECO:0000256" key="9">
    <source>
        <dbReference type="ARBA" id="ARBA00061210"/>
    </source>
</evidence>
<dbReference type="STRING" id="252474.B1A74_04690"/>
<dbReference type="OrthoDB" id="9805933at2"/>
<evidence type="ECO:0000256" key="1">
    <source>
        <dbReference type="ARBA" id="ARBA00004496"/>
    </source>
</evidence>
<evidence type="ECO:0000256" key="3">
    <source>
        <dbReference type="ARBA" id="ARBA00011245"/>
    </source>
</evidence>
<dbReference type="NCBIfam" id="TIGR00113">
    <property type="entry name" value="queA"/>
    <property type="match status" value="1"/>
</dbReference>
<evidence type="ECO:0000256" key="2">
    <source>
        <dbReference type="ARBA" id="ARBA00004691"/>
    </source>
</evidence>
<sequence>MRVADFDYALPSELIAQDPLPERTGSRLLVLEGEEPEDAVFADIGRWLRPGDLLVLNDTRVIPARVFGQKASGGRVEVLFERVLEGGREALAMVRASRAPGIGVRLWLADGAFEVEVTRREGPFFRLSLCGEGKAGEQDLPALLHAHGQVPLPPYIERAPEQEDATRYQTVFARREGAVAAPTAGLHFDDTLLRGLRDSGVETATVTLHVGAGTFQPVKVEDTTDHEMHAEWLEVSPELCAAVARCRERGGRVVAVGTTCVRALESAAAGGELEPFTGDTRLFIQPGYPFRVVDRMITNFHLPQSTLLMLVSAFAGYRRLFAAYAHAVSQRYRFFSYGDAMWLAPGDPDDQPPSAETSDAV</sequence>
<keyword evidence="6 13" id="KW-0949">S-adenosyl-L-methionine</keyword>
<gene>
    <name evidence="13" type="primary">queA</name>
    <name evidence="14" type="ORF">B1A74_04690</name>
</gene>
<comment type="function">
    <text evidence="13">Transfers and isomerizes the ribose moiety from AdoMet to the 7-aminomethyl group of 7-deazaguanine (preQ1-tRNA) to give epoxyqueuosine (oQ-tRNA).</text>
</comment>
<dbReference type="Gene3D" id="3.40.1780.10">
    <property type="entry name" value="QueA-like"/>
    <property type="match status" value="1"/>
</dbReference>
<dbReference type="InterPro" id="IPR042119">
    <property type="entry name" value="QueA_dom2"/>
</dbReference>
<dbReference type="PANTHER" id="PTHR30307:SF0">
    <property type="entry name" value="S-ADENOSYLMETHIONINE:TRNA RIBOSYLTRANSFERASE-ISOMERASE"/>
    <property type="match status" value="1"/>
</dbReference>
<dbReference type="FunFam" id="3.40.1780.10:FF:000001">
    <property type="entry name" value="S-adenosylmethionine:tRNA ribosyltransferase-isomerase"/>
    <property type="match status" value="1"/>
</dbReference>
<dbReference type="Pfam" id="PF02547">
    <property type="entry name" value="Queuosine_synth"/>
    <property type="match status" value="1"/>
</dbReference>
<evidence type="ECO:0000256" key="7">
    <source>
        <dbReference type="ARBA" id="ARBA00022785"/>
    </source>
</evidence>
<evidence type="ECO:0000256" key="4">
    <source>
        <dbReference type="ARBA" id="ARBA00022490"/>
    </source>
</evidence>
<evidence type="ECO:0000256" key="10">
    <source>
        <dbReference type="ARBA" id="ARBA00066503"/>
    </source>
</evidence>
<comment type="subcellular location">
    <subcellularLocation>
        <location evidence="1 13">Cytoplasm</location>
    </subcellularLocation>
</comment>
<protein>
    <recommendedName>
        <fullName evidence="11 13">S-adenosylmethionine:tRNA ribosyltransferase-isomerase</fullName>
        <ecNumber evidence="10 13">2.4.99.17</ecNumber>
    </recommendedName>
    <alternativeName>
        <fullName evidence="12 13">Queuosine biosynthesis protein QueA</fullName>
    </alternativeName>
</protein>
<dbReference type="GO" id="GO:0005737">
    <property type="term" value="C:cytoplasm"/>
    <property type="evidence" value="ECO:0007669"/>
    <property type="project" value="UniProtKB-SubCell"/>
</dbReference>
<evidence type="ECO:0000313" key="15">
    <source>
        <dbReference type="Proteomes" id="UP000189177"/>
    </source>
</evidence>
<name>A0A1V2ZZQ0_9GAMM</name>
<accession>A0A1V2ZZQ0</accession>
<evidence type="ECO:0000256" key="8">
    <source>
        <dbReference type="ARBA" id="ARBA00052751"/>
    </source>
</evidence>
<comment type="catalytic activity">
    <reaction evidence="8 13">
        <text>7-aminomethyl-7-carbaguanosine(34) in tRNA + S-adenosyl-L-methionine = epoxyqueuosine(34) in tRNA + adenine + L-methionine + 2 H(+)</text>
        <dbReference type="Rhea" id="RHEA:32155"/>
        <dbReference type="Rhea" id="RHEA-COMP:10342"/>
        <dbReference type="Rhea" id="RHEA-COMP:18582"/>
        <dbReference type="ChEBI" id="CHEBI:15378"/>
        <dbReference type="ChEBI" id="CHEBI:16708"/>
        <dbReference type="ChEBI" id="CHEBI:57844"/>
        <dbReference type="ChEBI" id="CHEBI:59789"/>
        <dbReference type="ChEBI" id="CHEBI:82833"/>
        <dbReference type="ChEBI" id="CHEBI:194443"/>
        <dbReference type="EC" id="2.4.99.17"/>
    </reaction>
</comment>
<evidence type="ECO:0000256" key="5">
    <source>
        <dbReference type="ARBA" id="ARBA00022679"/>
    </source>
</evidence>
<comment type="similarity">
    <text evidence="9 13">Belongs to the QueA family.</text>
</comment>
<proteinExistence type="inferred from homology"/>
<dbReference type="RefSeq" id="WP_077243915.1">
    <property type="nucleotide sequence ID" value="NZ_MUZR01000013.1"/>
</dbReference>
<evidence type="ECO:0000256" key="13">
    <source>
        <dbReference type="HAMAP-Rule" id="MF_00113"/>
    </source>
</evidence>
<dbReference type="Proteomes" id="UP000189177">
    <property type="component" value="Unassembled WGS sequence"/>
</dbReference>
<dbReference type="EMBL" id="MUZR01000013">
    <property type="protein sequence ID" value="OOC10584.1"/>
    <property type="molecule type" value="Genomic_DNA"/>
</dbReference>
<dbReference type="HAMAP" id="MF_00113">
    <property type="entry name" value="QueA"/>
    <property type="match status" value="1"/>
</dbReference>
<dbReference type="Gene3D" id="2.40.10.240">
    <property type="entry name" value="QueA-like"/>
    <property type="match status" value="1"/>
</dbReference>
<dbReference type="GO" id="GO:0008616">
    <property type="term" value="P:tRNA queuosine(34) biosynthetic process"/>
    <property type="evidence" value="ECO:0007669"/>
    <property type="project" value="UniProtKB-UniRule"/>
</dbReference>
<dbReference type="InterPro" id="IPR003699">
    <property type="entry name" value="QueA"/>
</dbReference>
<dbReference type="InterPro" id="IPR042118">
    <property type="entry name" value="QueA_dom1"/>
</dbReference>
<evidence type="ECO:0000313" key="14">
    <source>
        <dbReference type="EMBL" id="OOC10584.1"/>
    </source>
</evidence>
<keyword evidence="15" id="KW-1185">Reference proteome</keyword>
<dbReference type="UniPathway" id="UPA00392"/>
<dbReference type="AlphaFoldDB" id="A0A1V2ZZQ0"/>
<dbReference type="NCBIfam" id="NF001140">
    <property type="entry name" value="PRK00147.1"/>
    <property type="match status" value="1"/>
</dbReference>
<keyword evidence="14" id="KW-0413">Isomerase</keyword>
<keyword evidence="5 13" id="KW-0808">Transferase</keyword>
<evidence type="ECO:0000256" key="11">
    <source>
        <dbReference type="ARBA" id="ARBA00069325"/>
    </source>
</evidence>
<dbReference type="GO" id="GO:0051075">
    <property type="term" value="F:S-adenosylmethionine:tRNA ribosyltransferase-isomerase activity"/>
    <property type="evidence" value="ECO:0007669"/>
    <property type="project" value="UniProtKB-EC"/>
</dbReference>
<comment type="subunit">
    <text evidence="3 13">Monomer.</text>
</comment>
<evidence type="ECO:0000256" key="6">
    <source>
        <dbReference type="ARBA" id="ARBA00022691"/>
    </source>
</evidence>
<dbReference type="EC" id="2.4.99.17" evidence="10 13"/>
<keyword evidence="4 13" id="KW-0963">Cytoplasm</keyword>
<dbReference type="SUPFAM" id="SSF111337">
    <property type="entry name" value="QueA-like"/>
    <property type="match status" value="1"/>
</dbReference>
<dbReference type="InterPro" id="IPR036100">
    <property type="entry name" value="QueA_sf"/>
</dbReference>
<keyword evidence="7 13" id="KW-0671">Queuosine biosynthesis</keyword>